<accession>A0A1B8Z8V3</accession>
<evidence type="ECO:0000256" key="1">
    <source>
        <dbReference type="SAM" id="MobiDB-lite"/>
    </source>
</evidence>
<reference evidence="2 3" key="1">
    <citation type="submission" date="2016-07" db="EMBL/GenBank/DDBJ databases">
        <authorList>
            <person name="Jeong J.-J."/>
            <person name="Kim D.W."/>
            <person name="Sang M.K."/>
            <person name="Choi I.-G."/>
            <person name="Kim K.D."/>
        </authorList>
    </citation>
    <scope>NUCLEOTIDE SEQUENCE [LARGE SCALE GENOMIC DNA]</scope>
    <source>
        <strain evidence="2 3">UTM-3</strain>
    </source>
</reference>
<gene>
    <name evidence="2" type="ORF">BBI01_20835</name>
</gene>
<comment type="caution">
    <text evidence="2">The sequence shown here is derived from an EMBL/GenBank/DDBJ whole genome shotgun (WGS) entry which is preliminary data.</text>
</comment>
<keyword evidence="3" id="KW-1185">Reference proteome</keyword>
<feature type="region of interest" description="Disordered" evidence="1">
    <location>
        <begin position="25"/>
        <end position="51"/>
    </location>
</feature>
<organism evidence="2 3">
    <name type="scientific">Chryseobacterium artocarpi</name>
    <dbReference type="NCBI Taxonomy" id="1414727"/>
    <lineage>
        <taxon>Bacteria</taxon>
        <taxon>Pseudomonadati</taxon>
        <taxon>Bacteroidota</taxon>
        <taxon>Flavobacteriia</taxon>
        <taxon>Flavobacteriales</taxon>
        <taxon>Weeksellaceae</taxon>
        <taxon>Chryseobacterium group</taxon>
        <taxon>Chryseobacterium</taxon>
    </lineage>
</organism>
<dbReference type="EMBL" id="MAYH01000051">
    <property type="protein sequence ID" value="OCA67937.1"/>
    <property type="molecule type" value="Genomic_DNA"/>
</dbReference>
<protein>
    <submittedName>
        <fullName evidence="2">Uncharacterized protein</fullName>
    </submittedName>
</protein>
<dbReference type="RefSeq" id="WP_065396740.1">
    <property type="nucleotide sequence ID" value="NZ_MAYH01000051.1"/>
</dbReference>
<dbReference type="AlphaFoldDB" id="A0A1B8Z8V3"/>
<proteinExistence type="predicted"/>
<sequence length="66" mass="6727">MKKLIGMKSNSSSLENKKLANTISIIGGGSTNEKTTSETGSNGQPGNSGDTVICVDGKQVAVLTID</sequence>
<evidence type="ECO:0000313" key="3">
    <source>
        <dbReference type="Proteomes" id="UP000092651"/>
    </source>
</evidence>
<dbReference type="OrthoDB" id="1265848at2"/>
<dbReference type="Proteomes" id="UP000092651">
    <property type="component" value="Unassembled WGS sequence"/>
</dbReference>
<evidence type="ECO:0000313" key="2">
    <source>
        <dbReference type="EMBL" id="OCA67937.1"/>
    </source>
</evidence>
<feature type="compositionally biased region" description="Polar residues" evidence="1">
    <location>
        <begin position="31"/>
        <end position="50"/>
    </location>
</feature>
<name>A0A1B8Z8V3_9FLAO</name>